<dbReference type="Proteomes" id="UP000075883">
    <property type="component" value="Unassembled WGS sequence"/>
</dbReference>
<keyword evidence="1" id="KW-0472">Membrane</keyword>
<evidence type="ECO:0000313" key="2">
    <source>
        <dbReference type="EnsemblMetazoa" id="ACUA025678-PA"/>
    </source>
</evidence>
<keyword evidence="1" id="KW-1133">Transmembrane helix</keyword>
<organism evidence="2 3">
    <name type="scientific">Anopheles culicifacies</name>
    <dbReference type="NCBI Taxonomy" id="139723"/>
    <lineage>
        <taxon>Eukaryota</taxon>
        <taxon>Metazoa</taxon>
        <taxon>Ecdysozoa</taxon>
        <taxon>Arthropoda</taxon>
        <taxon>Hexapoda</taxon>
        <taxon>Insecta</taxon>
        <taxon>Pterygota</taxon>
        <taxon>Neoptera</taxon>
        <taxon>Endopterygota</taxon>
        <taxon>Diptera</taxon>
        <taxon>Nematocera</taxon>
        <taxon>Culicoidea</taxon>
        <taxon>Culicidae</taxon>
        <taxon>Anophelinae</taxon>
        <taxon>Anopheles</taxon>
        <taxon>culicifacies species complex</taxon>
    </lineage>
</organism>
<reference evidence="3" key="1">
    <citation type="submission" date="2013-09" db="EMBL/GenBank/DDBJ databases">
        <title>The Genome Sequence of Anopheles culicifacies species A.</title>
        <authorList>
            <consortium name="The Broad Institute Genomics Platform"/>
            <person name="Neafsey D.E."/>
            <person name="Besansky N."/>
            <person name="Howell P."/>
            <person name="Walton C."/>
            <person name="Young S.K."/>
            <person name="Zeng Q."/>
            <person name="Gargeya S."/>
            <person name="Fitzgerald M."/>
            <person name="Haas B."/>
            <person name="Abouelleil A."/>
            <person name="Allen A.W."/>
            <person name="Alvarado L."/>
            <person name="Arachchi H.M."/>
            <person name="Berlin A.M."/>
            <person name="Chapman S.B."/>
            <person name="Gainer-Dewar J."/>
            <person name="Goldberg J."/>
            <person name="Griggs A."/>
            <person name="Gujja S."/>
            <person name="Hansen M."/>
            <person name="Howarth C."/>
            <person name="Imamovic A."/>
            <person name="Ireland A."/>
            <person name="Larimer J."/>
            <person name="McCowan C."/>
            <person name="Murphy C."/>
            <person name="Pearson M."/>
            <person name="Poon T.W."/>
            <person name="Priest M."/>
            <person name="Roberts A."/>
            <person name="Saif S."/>
            <person name="Shea T."/>
            <person name="Sisk P."/>
            <person name="Sykes S."/>
            <person name="Wortman J."/>
            <person name="Nusbaum C."/>
            <person name="Birren B."/>
        </authorList>
    </citation>
    <scope>NUCLEOTIDE SEQUENCE [LARGE SCALE GENOMIC DNA]</scope>
    <source>
        <strain evidence="3">A-37</strain>
    </source>
</reference>
<dbReference type="AlphaFoldDB" id="A0A182MT57"/>
<dbReference type="EMBL" id="AXCM01000742">
    <property type="status" value="NOT_ANNOTATED_CDS"/>
    <property type="molecule type" value="Genomic_DNA"/>
</dbReference>
<reference evidence="2" key="2">
    <citation type="submission" date="2020-05" db="UniProtKB">
        <authorList>
            <consortium name="EnsemblMetazoa"/>
        </authorList>
    </citation>
    <scope>IDENTIFICATION</scope>
    <source>
        <strain evidence="2">A-37</strain>
    </source>
</reference>
<proteinExistence type="predicted"/>
<protein>
    <submittedName>
        <fullName evidence="2">Uncharacterized protein</fullName>
    </submittedName>
</protein>
<dbReference type="EnsemblMetazoa" id="ACUA025678-RA">
    <property type="protein sequence ID" value="ACUA025678-PA"/>
    <property type="gene ID" value="ACUA025678"/>
</dbReference>
<keyword evidence="1" id="KW-0812">Transmembrane</keyword>
<keyword evidence="3" id="KW-1185">Reference proteome</keyword>
<evidence type="ECO:0000313" key="3">
    <source>
        <dbReference type="Proteomes" id="UP000075883"/>
    </source>
</evidence>
<dbReference type="VEuPathDB" id="VectorBase:ACUA025678"/>
<evidence type="ECO:0000256" key="1">
    <source>
        <dbReference type="SAM" id="Phobius"/>
    </source>
</evidence>
<name>A0A182MT57_9DIPT</name>
<feature type="transmembrane region" description="Helical" evidence="1">
    <location>
        <begin position="86"/>
        <end position="104"/>
    </location>
</feature>
<accession>A0A182MT57</accession>
<sequence length="110" mass="12470">MSESYLDKVHLQCAKRLVTTIVYPKVREYKGNGKQFTIYNKANCKSRKQEGSESLCFRHAPLGGNEVDLVMYTTGITGHRLRLSNIALLFLTAYLMLVLFLLLLKLTLTG</sequence>